<accession>A0AA39MMB1</accession>
<comment type="caution">
    <text evidence="1">The sequence shown here is derived from an EMBL/GenBank/DDBJ whole genome shotgun (WGS) entry which is preliminary data.</text>
</comment>
<name>A0AA39MMB1_9AGAR</name>
<dbReference type="Proteomes" id="UP001175226">
    <property type="component" value="Unassembled WGS sequence"/>
</dbReference>
<evidence type="ECO:0000313" key="2">
    <source>
        <dbReference type="Proteomes" id="UP001175226"/>
    </source>
</evidence>
<organism evidence="1 2">
    <name type="scientific">Armillaria borealis</name>
    <dbReference type="NCBI Taxonomy" id="47425"/>
    <lineage>
        <taxon>Eukaryota</taxon>
        <taxon>Fungi</taxon>
        <taxon>Dikarya</taxon>
        <taxon>Basidiomycota</taxon>
        <taxon>Agaricomycotina</taxon>
        <taxon>Agaricomycetes</taxon>
        <taxon>Agaricomycetidae</taxon>
        <taxon>Agaricales</taxon>
        <taxon>Marasmiineae</taxon>
        <taxon>Physalacriaceae</taxon>
        <taxon>Armillaria</taxon>
    </lineage>
</organism>
<dbReference type="EMBL" id="JAUEPT010000039">
    <property type="protein sequence ID" value="KAK0439173.1"/>
    <property type="molecule type" value="Genomic_DNA"/>
</dbReference>
<keyword evidence="2" id="KW-1185">Reference proteome</keyword>
<sequence>MPCNSRISQSPGRTVTLLIVAQFCSDVAQCDPDTSRLWVLTQMLARLRLLERETTTGPGKKSKFGNTILCCMRCRVRCWCWKPCQSDILENAYLFVTHRVIY</sequence>
<protein>
    <submittedName>
        <fullName evidence="1">Uncharacterized protein</fullName>
    </submittedName>
</protein>
<dbReference type="AlphaFoldDB" id="A0AA39MMB1"/>
<gene>
    <name evidence="1" type="ORF">EV421DRAFT_1821606</name>
</gene>
<proteinExistence type="predicted"/>
<evidence type="ECO:0000313" key="1">
    <source>
        <dbReference type="EMBL" id="KAK0439173.1"/>
    </source>
</evidence>
<reference evidence="1" key="1">
    <citation type="submission" date="2023-06" db="EMBL/GenBank/DDBJ databases">
        <authorList>
            <consortium name="Lawrence Berkeley National Laboratory"/>
            <person name="Ahrendt S."/>
            <person name="Sahu N."/>
            <person name="Indic B."/>
            <person name="Wong-Bajracharya J."/>
            <person name="Merenyi Z."/>
            <person name="Ke H.-M."/>
            <person name="Monk M."/>
            <person name="Kocsube S."/>
            <person name="Drula E."/>
            <person name="Lipzen A."/>
            <person name="Balint B."/>
            <person name="Henrissat B."/>
            <person name="Andreopoulos B."/>
            <person name="Martin F.M."/>
            <person name="Harder C.B."/>
            <person name="Rigling D."/>
            <person name="Ford K.L."/>
            <person name="Foster G.D."/>
            <person name="Pangilinan J."/>
            <person name="Papanicolaou A."/>
            <person name="Barry K."/>
            <person name="LaButti K."/>
            <person name="Viragh M."/>
            <person name="Koriabine M."/>
            <person name="Yan M."/>
            <person name="Riley R."/>
            <person name="Champramary S."/>
            <person name="Plett K.L."/>
            <person name="Tsai I.J."/>
            <person name="Slot J."/>
            <person name="Sipos G."/>
            <person name="Plett J."/>
            <person name="Nagy L.G."/>
            <person name="Grigoriev I.V."/>
        </authorList>
    </citation>
    <scope>NUCLEOTIDE SEQUENCE</scope>
    <source>
        <strain evidence="1">FPL87.14</strain>
    </source>
</reference>